<evidence type="ECO:0000259" key="2">
    <source>
        <dbReference type="PROSITE" id="PS50058"/>
    </source>
</evidence>
<dbReference type="KEGG" id="obi:106873859"/>
<gene>
    <name evidence="3" type="ORF">OCBIM_22025576mg</name>
</gene>
<dbReference type="SMART" id="SM01224">
    <property type="entry name" value="G_gamma"/>
    <property type="match status" value="1"/>
</dbReference>
<dbReference type="EMBL" id="KQ419849">
    <property type="protein sequence ID" value="KOF82199.1"/>
    <property type="molecule type" value="Genomic_DNA"/>
</dbReference>
<organism evidence="3">
    <name type="scientific">Octopus bimaculoides</name>
    <name type="common">California two-spotted octopus</name>
    <dbReference type="NCBI Taxonomy" id="37653"/>
    <lineage>
        <taxon>Eukaryota</taxon>
        <taxon>Metazoa</taxon>
        <taxon>Spiralia</taxon>
        <taxon>Lophotrochozoa</taxon>
        <taxon>Mollusca</taxon>
        <taxon>Cephalopoda</taxon>
        <taxon>Coleoidea</taxon>
        <taxon>Octopodiformes</taxon>
        <taxon>Octopoda</taxon>
        <taxon>Incirrata</taxon>
        <taxon>Octopodidae</taxon>
        <taxon>Octopus</taxon>
    </lineage>
</organism>
<feature type="region of interest" description="Disordered" evidence="1">
    <location>
        <begin position="1"/>
        <end position="24"/>
    </location>
</feature>
<protein>
    <recommendedName>
        <fullName evidence="2">G protein gamma domain-containing protein</fullName>
    </recommendedName>
</protein>
<accession>A0A0L8GZF7</accession>
<dbReference type="Pfam" id="PF00631">
    <property type="entry name" value="G-gamma"/>
    <property type="match status" value="1"/>
</dbReference>
<dbReference type="InterPro" id="IPR036284">
    <property type="entry name" value="GGL_sf"/>
</dbReference>
<dbReference type="AlphaFoldDB" id="A0A0L8GZF7"/>
<dbReference type="GO" id="GO:0007186">
    <property type="term" value="P:G protein-coupled receptor signaling pathway"/>
    <property type="evidence" value="ECO:0007669"/>
    <property type="project" value="InterPro"/>
</dbReference>
<dbReference type="OrthoDB" id="9922095at2759"/>
<feature type="domain" description="G protein gamma" evidence="2">
    <location>
        <begin position="27"/>
        <end position="89"/>
    </location>
</feature>
<proteinExistence type="predicted"/>
<sequence length="89" mass="10077">MGGPGGKKPPKDPDEEEDDPMNNPELVKIIIGQFKYQLKMDRMMVSESIKLHMEKIDEKIKTDYMIHSAPKSENIWIDSGNKSSGCLVL</sequence>
<evidence type="ECO:0000256" key="1">
    <source>
        <dbReference type="SAM" id="MobiDB-lite"/>
    </source>
</evidence>
<dbReference type="SUPFAM" id="SSF48670">
    <property type="entry name" value="Transducin (heterotrimeric G protein), gamma chain"/>
    <property type="match status" value="1"/>
</dbReference>
<dbReference type="Gene3D" id="4.10.260.10">
    <property type="entry name" value="Transducin (heterotrimeric G protein), gamma chain"/>
    <property type="match status" value="1"/>
</dbReference>
<dbReference type="InterPro" id="IPR015898">
    <property type="entry name" value="G-protein_gamma-like_dom"/>
</dbReference>
<reference evidence="3" key="1">
    <citation type="submission" date="2015-07" db="EMBL/GenBank/DDBJ databases">
        <title>MeaNS - Measles Nucleotide Surveillance Program.</title>
        <authorList>
            <person name="Tran T."/>
            <person name="Druce J."/>
        </authorList>
    </citation>
    <scope>NUCLEOTIDE SEQUENCE</scope>
    <source>
        <strain evidence="3">UCB-OBI-ISO-001</strain>
        <tissue evidence="3">Gonad</tissue>
    </source>
</reference>
<name>A0A0L8GZF7_OCTBM</name>
<dbReference type="PROSITE" id="PS50058">
    <property type="entry name" value="G_PROTEIN_GAMMA"/>
    <property type="match status" value="1"/>
</dbReference>
<evidence type="ECO:0000313" key="3">
    <source>
        <dbReference type="EMBL" id="KOF82199.1"/>
    </source>
</evidence>